<evidence type="ECO:0000256" key="11">
    <source>
        <dbReference type="ARBA" id="ARBA00038408"/>
    </source>
</evidence>
<dbReference type="PANTHER" id="PTHR47529">
    <property type="entry name" value="PEPTIDYL-PROLYL CIS-TRANS ISOMERASE D"/>
    <property type="match status" value="1"/>
</dbReference>
<dbReference type="GO" id="GO:0005886">
    <property type="term" value="C:plasma membrane"/>
    <property type="evidence" value="ECO:0007669"/>
    <property type="project" value="UniProtKB-SubCell"/>
</dbReference>
<evidence type="ECO:0000256" key="8">
    <source>
        <dbReference type="ARBA" id="ARBA00023186"/>
    </source>
</evidence>
<evidence type="ECO:0000256" key="5">
    <source>
        <dbReference type="ARBA" id="ARBA00022692"/>
    </source>
</evidence>
<dbReference type="SUPFAM" id="SSF54534">
    <property type="entry name" value="FKBP-like"/>
    <property type="match status" value="1"/>
</dbReference>
<keyword evidence="18" id="KW-1185">Reference proteome</keyword>
<comment type="caution">
    <text evidence="17">The sequence shown here is derived from an EMBL/GenBank/DDBJ whole genome shotgun (WGS) entry which is preliminary data.</text>
</comment>
<name>A0A512H5G6_9PROT</name>
<evidence type="ECO:0000256" key="6">
    <source>
        <dbReference type="ARBA" id="ARBA00022989"/>
    </source>
</evidence>
<evidence type="ECO:0000259" key="16">
    <source>
        <dbReference type="PROSITE" id="PS50198"/>
    </source>
</evidence>
<dbReference type="InterPro" id="IPR027304">
    <property type="entry name" value="Trigger_fact/SurA_dom_sf"/>
</dbReference>
<keyword evidence="6 15" id="KW-1133">Transmembrane helix</keyword>
<keyword evidence="3" id="KW-1003">Cell membrane</keyword>
<dbReference type="PANTHER" id="PTHR47529:SF1">
    <property type="entry name" value="PERIPLASMIC CHAPERONE PPID"/>
    <property type="match status" value="1"/>
</dbReference>
<dbReference type="RefSeq" id="WP_147162731.1">
    <property type="nucleotide sequence ID" value="NZ_BJZO01000014.1"/>
</dbReference>
<evidence type="ECO:0000256" key="7">
    <source>
        <dbReference type="ARBA" id="ARBA00023136"/>
    </source>
</evidence>
<evidence type="ECO:0000256" key="3">
    <source>
        <dbReference type="ARBA" id="ARBA00022475"/>
    </source>
</evidence>
<gene>
    <name evidence="17" type="ORF">ROR02_08080</name>
</gene>
<keyword evidence="5 15" id="KW-0812">Transmembrane</keyword>
<dbReference type="SUPFAM" id="SSF109998">
    <property type="entry name" value="Triger factor/SurA peptide-binding domain-like"/>
    <property type="match status" value="1"/>
</dbReference>
<keyword evidence="14" id="KW-0697">Rotamase</keyword>
<evidence type="ECO:0000256" key="15">
    <source>
        <dbReference type="SAM" id="Phobius"/>
    </source>
</evidence>
<evidence type="ECO:0000256" key="13">
    <source>
        <dbReference type="ARBA" id="ARBA00042775"/>
    </source>
</evidence>
<sequence>MLDALRRGSKSWIAKTLLGLLVLSFGIWGVADYVVRGHTVVPAVVVGDQAFSAERVREQFNNDLSRLRRQGLNLPTEQAIALGFLDQSVRGLVNEAVLTQGAQAFGLTATDETLRTVIHTDPLFQDASGRFDRDKLARILAANGLSEAGYVEARRQELVRTALLRPVADGVQPPAFLVDTLARHASERREGQVLRLTDQAVPQPPAEPADPAVLEAVYTKALARFTTPEQRTATIVPLTAAAVARDIDVPDDAIQEAYDARADQYMTAASRAVSQSLFPSREAAQQALAAIRAGQSLADATRAQGGTGPVDMGTVTRETLPAPLAEPLFAQAVGIVGEPVEDDFGWHLFLVSADTPESLRPLSEVRAEIRASLAEDRALEALYTLSTRIEDALAGGASLEDAAAQIGVTPIQVTLDRQGNGPDGAPVADLPGGTDTLDTVFSLKEGETGPMKENDRGYTLVRLDHVTPATPRPLADVRADVVALWQAQSRIDALQALAQTLTERAQAGESLDALAKATPGSVLEPVPAVVRGGRTGLAQDDARADLDPAVIKALFETEVNGVARVLLPEGAAVLQVTGIHPPSPEVAAAERKILADQISRTLSNDLLDGYVQALAGKIGVTIHQDVIRDALQPGR</sequence>
<proteinExistence type="inferred from homology"/>
<keyword evidence="8" id="KW-0143">Chaperone</keyword>
<accession>A0A512H5G6</accession>
<organism evidence="17 18">
    <name type="scientific">Pararhodospirillum oryzae</name>
    <dbReference type="NCBI Taxonomy" id="478448"/>
    <lineage>
        <taxon>Bacteria</taxon>
        <taxon>Pseudomonadati</taxon>
        <taxon>Pseudomonadota</taxon>
        <taxon>Alphaproteobacteria</taxon>
        <taxon>Rhodospirillales</taxon>
        <taxon>Rhodospirillaceae</taxon>
        <taxon>Pararhodospirillum</taxon>
    </lineage>
</organism>
<evidence type="ECO:0000256" key="1">
    <source>
        <dbReference type="ARBA" id="ARBA00004382"/>
    </source>
</evidence>
<dbReference type="Gene3D" id="1.10.4030.10">
    <property type="entry name" value="Porin chaperone SurA, peptide-binding domain"/>
    <property type="match status" value="1"/>
</dbReference>
<keyword evidence="4" id="KW-0997">Cell inner membrane</keyword>
<feature type="transmembrane region" description="Helical" evidence="15">
    <location>
        <begin position="12"/>
        <end position="31"/>
    </location>
</feature>
<dbReference type="AlphaFoldDB" id="A0A512H5G6"/>
<dbReference type="Pfam" id="PF13145">
    <property type="entry name" value="Rotamase_2"/>
    <property type="match status" value="2"/>
</dbReference>
<evidence type="ECO:0000256" key="4">
    <source>
        <dbReference type="ARBA" id="ARBA00022519"/>
    </source>
</evidence>
<evidence type="ECO:0000313" key="18">
    <source>
        <dbReference type="Proteomes" id="UP000321567"/>
    </source>
</evidence>
<dbReference type="InterPro" id="IPR046357">
    <property type="entry name" value="PPIase_dom_sf"/>
</dbReference>
<dbReference type="PROSITE" id="PS50198">
    <property type="entry name" value="PPIC_PPIASE_2"/>
    <property type="match status" value="1"/>
</dbReference>
<dbReference type="Pfam" id="PF13624">
    <property type="entry name" value="SurA_N_3"/>
    <property type="match status" value="1"/>
</dbReference>
<dbReference type="InterPro" id="IPR000297">
    <property type="entry name" value="PPIase_PpiC"/>
</dbReference>
<protein>
    <recommendedName>
        <fullName evidence="2">Parvulin-like PPIase</fullName>
    </recommendedName>
    <alternativeName>
        <fullName evidence="9">Peptidyl-prolyl cis-trans isomerase plp</fullName>
    </alternativeName>
    <alternativeName>
        <fullName evidence="12">Periplasmic chaperone PpiD</fullName>
    </alternativeName>
    <alternativeName>
        <fullName evidence="13">Periplasmic folding chaperone</fullName>
    </alternativeName>
    <alternativeName>
        <fullName evidence="10">Rotamase plp</fullName>
    </alternativeName>
</protein>
<dbReference type="GO" id="GO:0003755">
    <property type="term" value="F:peptidyl-prolyl cis-trans isomerase activity"/>
    <property type="evidence" value="ECO:0007669"/>
    <property type="project" value="UniProtKB-KW"/>
</dbReference>
<evidence type="ECO:0000256" key="12">
    <source>
        <dbReference type="ARBA" id="ARBA00040743"/>
    </source>
</evidence>
<reference evidence="17 18" key="1">
    <citation type="submission" date="2019-07" db="EMBL/GenBank/DDBJ databases">
        <title>Whole genome shotgun sequence of Rhodospirillum oryzae NBRC 107573.</title>
        <authorList>
            <person name="Hosoyama A."/>
            <person name="Uohara A."/>
            <person name="Ohji S."/>
            <person name="Ichikawa N."/>
        </authorList>
    </citation>
    <scope>NUCLEOTIDE SEQUENCE [LARGE SCALE GENOMIC DNA]</scope>
    <source>
        <strain evidence="17 18">NBRC 107573</strain>
    </source>
</reference>
<evidence type="ECO:0000313" key="17">
    <source>
        <dbReference type="EMBL" id="GEO80677.1"/>
    </source>
</evidence>
<evidence type="ECO:0000256" key="9">
    <source>
        <dbReference type="ARBA" id="ARBA00030642"/>
    </source>
</evidence>
<comment type="similarity">
    <text evidence="11">Belongs to the PpiD chaperone family.</text>
</comment>
<evidence type="ECO:0000256" key="2">
    <source>
        <dbReference type="ARBA" id="ARBA00018370"/>
    </source>
</evidence>
<dbReference type="Proteomes" id="UP000321567">
    <property type="component" value="Unassembled WGS sequence"/>
</dbReference>
<comment type="subcellular location">
    <subcellularLocation>
        <location evidence="1">Cell inner membrane</location>
        <topology evidence="1">Single-pass type II membrane protein</topology>
        <orientation evidence="1">Periplasmic side</orientation>
    </subcellularLocation>
</comment>
<keyword evidence="14" id="KW-0413">Isomerase</keyword>
<dbReference type="Gene3D" id="3.10.50.40">
    <property type="match status" value="1"/>
</dbReference>
<evidence type="ECO:0000256" key="10">
    <source>
        <dbReference type="ARBA" id="ARBA00031484"/>
    </source>
</evidence>
<keyword evidence="7 15" id="KW-0472">Membrane</keyword>
<dbReference type="InterPro" id="IPR052029">
    <property type="entry name" value="PpiD_chaperone"/>
</dbReference>
<dbReference type="EMBL" id="BJZO01000014">
    <property type="protein sequence ID" value="GEO80677.1"/>
    <property type="molecule type" value="Genomic_DNA"/>
</dbReference>
<dbReference type="OrthoDB" id="9768393at2"/>
<evidence type="ECO:0000256" key="14">
    <source>
        <dbReference type="PROSITE-ProRule" id="PRU00278"/>
    </source>
</evidence>
<feature type="domain" description="PpiC" evidence="16">
    <location>
        <begin position="239"/>
        <end position="353"/>
    </location>
</feature>